<organism evidence="1">
    <name type="scientific">viral metagenome</name>
    <dbReference type="NCBI Taxonomy" id="1070528"/>
    <lineage>
        <taxon>unclassified sequences</taxon>
        <taxon>metagenomes</taxon>
        <taxon>organismal metagenomes</taxon>
    </lineage>
</organism>
<dbReference type="PANTHER" id="PTHR24116:SF0">
    <property type="entry name" value="KINASE D-INTERACTING SUBSTRATE OF 220 KDA"/>
    <property type="match status" value="1"/>
</dbReference>
<dbReference type="Pfam" id="PF12796">
    <property type="entry name" value="Ank_2"/>
    <property type="match status" value="1"/>
</dbReference>
<dbReference type="GO" id="GO:0030165">
    <property type="term" value="F:PDZ domain binding"/>
    <property type="evidence" value="ECO:0007669"/>
    <property type="project" value="TreeGrafter"/>
</dbReference>
<dbReference type="GO" id="GO:0019887">
    <property type="term" value="F:protein kinase regulator activity"/>
    <property type="evidence" value="ECO:0007669"/>
    <property type="project" value="TreeGrafter"/>
</dbReference>
<dbReference type="PANTHER" id="PTHR24116">
    <property type="entry name" value="KINASE D-INTERACTING SUBSTRATE OF 220 KDA"/>
    <property type="match status" value="1"/>
</dbReference>
<name>A0A6C0JWZ0_9ZZZZ</name>
<dbReference type="Gene3D" id="1.25.40.20">
    <property type="entry name" value="Ankyrin repeat-containing domain"/>
    <property type="match status" value="1"/>
</dbReference>
<proteinExistence type="predicted"/>
<dbReference type="InterPro" id="IPR002110">
    <property type="entry name" value="Ankyrin_rpt"/>
</dbReference>
<evidence type="ECO:0000313" key="1">
    <source>
        <dbReference type="EMBL" id="QHU08388.1"/>
    </source>
</evidence>
<dbReference type="EMBL" id="MN740696">
    <property type="protein sequence ID" value="QHU08388.1"/>
    <property type="molecule type" value="Genomic_DNA"/>
</dbReference>
<dbReference type="InterPro" id="IPR052771">
    <property type="entry name" value="Neurotrophin_sig_adaptor"/>
</dbReference>
<accession>A0A6C0JWZ0</accession>
<dbReference type="InterPro" id="IPR036770">
    <property type="entry name" value="Ankyrin_rpt-contain_sf"/>
</dbReference>
<dbReference type="SMART" id="SM00248">
    <property type="entry name" value="ANK"/>
    <property type="match status" value="4"/>
</dbReference>
<sequence>MSYYAFCCAVEKGDVATVKQLLPFVDPSREDNWSIRVASQDGYVEIVRLLLEDPRVNPADYLNWSIDWASRNGHTEVVRLLLEDPRVDPTAHDNLILKWARHSGHTEIVNILTEHLFRLDGAEYNKNMI</sequence>
<reference evidence="1" key="1">
    <citation type="journal article" date="2020" name="Nature">
        <title>Giant virus diversity and host interactions through global metagenomics.</title>
        <authorList>
            <person name="Schulz F."/>
            <person name="Roux S."/>
            <person name="Paez-Espino D."/>
            <person name="Jungbluth S."/>
            <person name="Walsh D.A."/>
            <person name="Denef V.J."/>
            <person name="McMahon K.D."/>
            <person name="Konstantinidis K.T."/>
            <person name="Eloe-Fadrosh E.A."/>
            <person name="Kyrpides N.C."/>
            <person name="Woyke T."/>
        </authorList>
    </citation>
    <scope>NUCLEOTIDE SEQUENCE</scope>
    <source>
        <strain evidence="1">GVMAG-S-1062768-28</strain>
    </source>
</reference>
<dbReference type="SUPFAM" id="SSF48403">
    <property type="entry name" value="Ankyrin repeat"/>
    <property type="match status" value="1"/>
</dbReference>
<protein>
    <submittedName>
        <fullName evidence="1">Uncharacterized protein</fullName>
    </submittedName>
</protein>
<dbReference type="AlphaFoldDB" id="A0A6C0JWZ0"/>